<evidence type="ECO:0000256" key="4">
    <source>
        <dbReference type="ARBA" id="ARBA00022452"/>
    </source>
</evidence>
<evidence type="ECO:0000256" key="8">
    <source>
        <dbReference type="ARBA" id="ARBA00023170"/>
    </source>
</evidence>
<dbReference type="NCBIfam" id="TIGR01782">
    <property type="entry name" value="TonB-Xanth-Caul"/>
    <property type="match status" value="1"/>
</dbReference>
<evidence type="ECO:0000256" key="9">
    <source>
        <dbReference type="ARBA" id="ARBA00023237"/>
    </source>
</evidence>
<feature type="chain" id="PRO_5040896563" evidence="12">
    <location>
        <begin position="28"/>
        <end position="918"/>
    </location>
</feature>
<sequence>MNLQRHPIAAAAALALLGAFAPVQVFAQAAPAAAAPASAASAPAKTDDVQHVEVTGLRASLEASLARKRNADSVVEVVTADDIGKLPDKNVADAIQRVPGVNIASSAGGEGGFSENDRVSIRGTSPSLTQTLINGHAVASGDWFILDQQGVVGRSVSYSLLPSEIVKSVTVAKSQTADLPEGGVSGSVNIETRRPLDFRKPLTLEVSAQAIYADLAKKTDPQLNALVNWKNDADNVGVLFQVFSETRHERRDGIETFGYGTIDPASPAAVAHPDLANVLVPFGVNSALFEQTRKRVGGLLDLEFKPTSTLTLDANGFYSTLNASNYNRSFYSQPASLVVAAVPDTYTVKNNTLVAANFSPAAVAAGIANSDPGNLFQAVAAEVDQLYRPNEGAQTYYGDFNAKWRASDTLTLTGDLGYTHGVGKTPSEYGYSAAIGLDGNVGMNYALHGMGAPDLSFPGTDVSNFNTSAATEGGSHDRVFTYDAEKYGTLDADWAIDQGVLESARFGARYAEHTRRTVWPINDSCQADVCNFTDAAPRPVWSGATYPGNFGSGFNAGSGTLTNVWQLNPGAVEAWVKQYANDGGFASTENWPAEFNVKEKDAAAYGMVNLAGSHWRGNVGLRLVRTHQESLSNISTGETDPSMGNSHGLYTPTLIKHDFTDFLPSANFKFDLTPSLVSRFAVARTMARADYSALATAVSLDDTLHTGSGGNPDLKPVRSTNYDGTLEWYFAPKSLVSLGLFYMDISSYVDYGTAPVQFFDSTHHAEATYIITSPVNIAAKNKGFELGWQQALPWNLGAVVNYTYTDGKTSSGAEMVGNSKNTYNIEAYYDDDTFSTRLAYTYRSSFLAGLNSSFAQHEDGVGTLAMSAEYKLNKLLTFTFDALNLNNPTLKYYGENKSQMEALYSSGRQFYLGVRLSL</sequence>
<keyword evidence="6 11" id="KW-0798">TonB box</keyword>
<evidence type="ECO:0000313" key="15">
    <source>
        <dbReference type="EMBL" id="MCK9687541.1"/>
    </source>
</evidence>
<keyword evidence="7 10" id="KW-0472">Membrane</keyword>
<dbReference type="InterPro" id="IPR037066">
    <property type="entry name" value="Plug_dom_sf"/>
</dbReference>
<evidence type="ECO:0000256" key="12">
    <source>
        <dbReference type="SAM" id="SignalP"/>
    </source>
</evidence>
<keyword evidence="12" id="KW-0732">Signal</keyword>
<evidence type="ECO:0000256" key="11">
    <source>
        <dbReference type="RuleBase" id="RU003357"/>
    </source>
</evidence>
<evidence type="ECO:0000256" key="6">
    <source>
        <dbReference type="ARBA" id="ARBA00023077"/>
    </source>
</evidence>
<feature type="domain" description="TonB-dependent receptor-like beta-barrel" evidence="13">
    <location>
        <begin position="464"/>
        <end position="885"/>
    </location>
</feature>
<feature type="domain" description="TonB-dependent receptor plug" evidence="14">
    <location>
        <begin position="68"/>
        <end position="186"/>
    </location>
</feature>
<keyword evidence="3 10" id="KW-0813">Transport</keyword>
<comment type="caution">
    <text evidence="15">The sequence shown here is derived from an EMBL/GenBank/DDBJ whole genome shotgun (WGS) entry which is preliminary data.</text>
</comment>
<evidence type="ECO:0000256" key="1">
    <source>
        <dbReference type="ARBA" id="ARBA00004571"/>
    </source>
</evidence>
<organism evidence="15 16">
    <name type="scientific">Scleromatobacter humisilvae</name>
    <dbReference type="NCBI Taxonomy" id="2897159"/>
    <lineage>
        <taxon>Bacteria</taxon>
        <taxon>Pseudomonadati</taxon>
        <taxon>Pseudomonadota</taxon>
        <taxon>Betaproteobacteria</taxon>
        <taxon>Burkholderiales</taxon>
        <taxon>Sphaerotilaceae</taxon>
        <taxon>Scleromatobacter</taxon>
    </lineage>
</organism>
<dbReference type="PANTHER" id="PTHR40980:SF3">
    <property type="entry name" value="TONB-DEPENDENT RECEPTOR-LIKE BETA-BARREL DOMAIN-CONTAINING PROTEIN"/>
    <property type="match status" value="1"/>
</dbReference>
<name>A0A9X2C1H3_9BURK</name>
<dbReference type="CDD" id="cd01347">
    <property type="entry name" value="ligand_gated_channel"/>
    <property type="match status" value="1"/>
</dbReference>
<dbReference type="InterPro" id="IPR039426">
    <property type="entry name" value="TonB-dep_rcpt-like"/>
</dbReference>
<keyword evidence="5 10" id="KW-0812">Transmembrane</keyword>
<dbReference type="InterPro" id="IPR012910">
    <property type="entry name" value="Plug_dom"/>
</dbReference>
<gene>
    <name evidence="15" type="ORF">LPC04_17700</name>
</gene>
<dbReference type="Pfam" id="PF00593">
    <property type="entry name" value="TonB_dep_Rec_b-barrel"/>
    <property type="match status" value="1"/>
</dbReference>
<dbReference type="PANTHER" id="PTHR40980">
    <property type="entry name" value="PLUG DOMAIN-CONTAINING PROTEIN"/>
    <property type="match status" value="1"/>
</dbReference>
<dbReference type="Pfam" id="PF07715">
    <property type="entry name" value="Plug"/>
    <property type="match status" value="1"/>
</dbReference>
<keyword evidence="9 10" id="KW-0998">Cell outer membrane</keyword>
<feature type="signal peptide" evidence="12">
    <location>
        <begin position="1"/>
        <end position="27"/>
    </location>
</feature>
<evidence type="ECO:0000256" key="7">
    <source>
        <dbReference type="ARBA" id="ARBA00023136"/>
    </source>
</evidence>
<comment type="subcellular location">
    <subcellularLocation>
        <location evidence="1 10">Cell outer membrane</location>
        <topology evidence="1 10">Multi-pass membrane protein</topology>
    </subcellularLocation>
</comment>
<evidence type="ECO:0000256" key="10">
    <source>
        <dbReference type="PROSITE-ProRule" id="PRU01360"/>
    </source>
</evidence>
<dbReference type="Gene3D" id="2.170.130.10">
    <property type="entry name" value="TonB-dependent receptor, plug domain"/>
    <property type="match status" value="1"/>
</dbReference>
<dbReference type="SUPFAM" id="SSF56935">
    <property type="entry name" value="Porins"/>
    <property type="match status" value="1"/>
</dbReference>
<dbReference type="InterPro" id="IPR000531">
    <property type="entry name" value="Beta-barrel_TonB"/>
</dbReference>
<dbReference type="InterPro" id="IPR010104">
    <property type="entry name" value="TonB_rcpt_bac"/>
</dbReference>
<dbReference type="PROSITE" id="PS52016">
    <property type="entry name" value="TONB_DEPENDENT_REC_3"/>
    <property type="match status" value="1"/>
</dbReference>
<keyword evidence="8 15" id="KW-0675">Receptor</keyword>
<protein>
    <submittedName>
        <fullName evidence="15">TonB-dependent receptor</fullName>
    </submittedName>
</protein>
<dbReference type="AlphaFoldDB" id="A0A9X2C1H3"/>
<dbReference type="EMBL" id="JAJLJH010000005">
    <property type="protein sequence ID" value="MCK9687541.1"/>
    <property type="molecule type" value="Genomic_DNA"/>
</dbReference>
<proteinExistence type="inferred from homology"/>
<evidence type="ECO:0000256" key="2">
    <source>
        <dbReference type="ARBA" id="ARBA00009810"/>
    </source>
</evidence>
<dbReference type="InterPro" id="IPR036942">
    <property type="entry name" value="Beta-barrel_TonB_sf"/>
</dbReference>
<evidence type="ECO:0000313" key="16">
    <source>
        <dbReference type="Proteomes" id="UP001139353"/>
    </source>
</evidence>
<dbReference type="Proteomes" id="UP001139353">
    <property type="component" value="Unassembled WGS sequence"/>
</dbReference>
<evidence type="ECO:0000259" key="14">
    <source>
        <dbReference type="Pfam" id="PF07715"/>
    </source>
</evidence>
<reference evidence="15" key="1">
    <citation type="submission" date="2021-11" db="EMBL/GenBank/DDBJ databases">
        <title>BS-T2-15 a new species belonging to the Comamonadaceae family isolated from the soil of a French oak forest.</title>
        <authorList>
            <person name="Mieszkin S."/>
            <person name="Alain K."/>
        </authorList>
    </citation>
    <scope>NUCLEOTIDE SEQUENCE</scope>
    <source>
        <strain evidence="15">BS-T2-15</strain>
    </source>
</reference>
<accession>A0A9X2C1H3</accession>
<evidence type="ECO:0000259" key="13">
    <source>
        <dbReference type="Pfam" id="PF00593"/>
    </source>
</evidence>
<keyword evidence="16" id="KW-1185">Reference proteome</keyword>
<keyword evidence="4 10" id="KW-1134">Transmembrane beta strand</keyword>
<evidence type="ECO:0000256" key="3">
    <source>
        <dbReference type="ARBA" id="ARBA00022448"/>
    </source>
</evidence>
<evidence type="ECO:0000256" key="5">
    <source>
        <dbReference type="ARBA" id="ARBA00022692"/>
    </source>
</evidence>
<comment type="similarity">
    <text evidence="2 10 11">Belongs to the TonB-dependent receptor family.</text>
</comment>
<dbReference type="RefSeq" id="WP_275683585.1">
    <property type="nucleotide sequence ID" value="NZ_JAJLJH010000005.1"/>
</dbReference>
<dbReference type="GO" id="GO:0009279">
    <property type="term" value="C:cell outer membrane"/>
    <property type="evidence" value="ECO:0007669"/>
    <property type="project" value="UniProtKB-SubCell"/>
</dbReference>
<dbReference type="Gene3D" id="2.40.170.20">
    <property type="entry name" value="TonB-dependent receptor, beta-barrel domain"/>
    <property type="match status" value="1"/>
</dbReference>